<proteinExistence type="predicted"/>
<keyword evidence="2" id="KW-1185">Reference proteome</keyword>
<dbReference type="EMBL" id="AOMA01000198">
    <property type="protein sequence ID" value="EMA28052.1"/>
    <property type="molecule type" value="Genomic_DNA"/>
</dbReference>
<reference evidence="1 2" key="1">
    <citation type="journal article" date="2014" name="PLoS Genet.">
        <title>Phylogenetically driven sequencing of extremely halophilic archaea reveals strategies for static and dynamic osmo-response.</title>
        <authorList>
            <person name="Becker E.A."/>
            <person name="Seitzer P.M."/>
            <person name="Tritt A."/>
            <person name="Larsen D."/>
            <person name="Krusor M."/>
            <person name="Yao A.I."/>
            <person name="Wu D."/>
            <person name="Madern D."/>
            <person name="Eisen J.A."/>
            <person name="Darling A.E."/>
            <person name="Facciotti M.T."/>
        </authorList>
    </citation>
    <scope>NUCLEOTIDE SEQUENCE [LARGE SCALE GENOMIC DNA]</scope>
    <source>
        <strain evidence="1 2">JCM 10879</strain>
    </source>
</reference>
<protein>
    <recommendedName>
        <fullName evidence="3">PEGA domain-containing protein</fullName>
    </recommendedName>
</protein>
<accession>M0L3A6</accession>
<evidence type="ECO:0000313" key="2">
    <source>
        <dbReference type="Proteomes" id="UP000011607"/>
    </source>
</evidence>
<organism evidence="1 2">
    <name type="scientific">Halobiforma nitratireducens JCM 10879</name>
    <dbReference type="NCBI Taxonomy" id="1227454"/>
    <lineage>
        <taxon>Archaea</taxon>
        <taxon>Methanobacteriati</taxon>
        <taxon>Methanobacteriota</taxon>
        <taxon>Stenosarchaea group</taxon>
        <taxon>Halobacteria</taxon>
        <taxon>Halobacteriales</taxon>
        <taxon>Natrialbaceae</taxon>
        <taxon>Halobiforma</taxon>
    </lineage>
</organism>
<gene>
    <name evidence="1" type="ORF">C446_17666</name>
</gene>
<evidence type="ECO:0008006" key="3">
    <source>
        <dbReference type="Google" id="ProtNLM"/>
    </source>
</evidence>
<comment type="caution">
    <text evidence="1">The sequence shown here is derived from an EMBL/GenBank/DDBJ whole genome shotgun (WGS) entry which is preliminary data.</text>
</comment>
<name>M0L3A6_9EURY</name>
<dbReference type="Gene3D" id="2.60.40.1120">
    <property type="entry name" value="Carboxypeptidase-like, regulatory domain"/>
    <property type="match status" value="1"/>
</dbReference>
<sequence length="134" mass="15066">MISPETNQEFEVDLQDDLWILEPEALGYEADREIVPVNEGETTELEVEMTSNDEGQVRIFIWVDEDDVPSTDITLENPTGDDYEISHTNGDAKLEVEVEEGSYIVEVQPDGYDTQVDAVEVEHGSSTTTNFSYT</sequence>
<dbReference type="AlphaFoldDB" id="M0L3A6"/>
<evidence type="ECO:0000313" key="1">
    <source>
        <dbReference type="EMBL" id="EMA28052.1"/>
    </source>
</evidence>
<dbReference type="Proteomes" id="UP000011607">
    <property type="component" value="Unassembled WGS sequence"/>
</dbReference>